<comment type="caution">
    <text evidence="5">The sequence shown here is derived from an EMBL/GenBank/DDBJ whole genome shotgun (WGS) entry which is preliminary data.</text>
</comment>
<evidence type="ECO:0000256" key="3">
    <source>
        <dbReference type="SAM" id="Phobius"/>
    </source>
</evidence>
<gene>
    <name evidence="5" type="primary">rsiW</name>
    <name evidence="5" type="ORF">MACH08_02040</name>
</gene>
<dbReference type="InterPro" id="IPR041916">
    <property type="entry name" value="Anti_sigma_zinc_sf"/>
</dbReference>
<dbReference type="Proteomes" id="UP001275436">
    <property type="component" value="Unassembled WGS sequence"/>
</dbReference>
<evidence type="ECO:0000259" key="4">
    <source>
        <dbReference type="Pfam" id="PF13490"/>
    </source>
</evidence>
<proteinExistence type="inferred from homology"/>
<dbReference type="Pfam" id="PF13490">
    <property type="entry name" value="zf-HC2"/>
    <property type="match status" value="1"/>
</dbReference>
<evidence type="ECO:0000256" key="1">
    <source>
        <dbReference type="ARBA" id="ARBA00024353"/>
    </source>
</evidence>
<keyword evidence="6" id="KW-1185">Reference proteome</keyword>
<evidence type="ECO:0000313" key="6">
    <source>
        <dbReference type="Proteomes" id="UP001275436"/>
    </source>
</evidence>
<reference evidence="5 6" key="1">
    <citation type="submission" date="2023-02" db="EMBL/GenBank/DDBJ databases">
        <title>Oceanobacillus kimchii IFOP_LL358 isolated form Alexandrium catenella lab strain.</title>
        <authorList>
            <person name="Gajardo G."/>
            <person name="Ueki S."/>
            <person name="Maruyama F."/>
        </authorList>
    </citation>
    <scope>NUCLEOTIDE SEQUENCE [LARGE SCALE GENOMIC DNA]</scope>
    <source>
        <strain evidence="5 6">IFOP_LL358</strain>
    </source>
</reference>
<dbReference type="InterPro" id="IPR027383">
    <property type="entry name" value="Znf_put"/>
</dbReference>
<feature type="domain" description="Putative zinc-finger" evidence="4">
    <location>
        <begin position="5"/>
        <end position="38"/>
    </location>
</feature>
<protein>
    <recommendedName>
        <fullName evidence="2">Anti-sigma-W factor RsiW</fullName>
    </recommendedName>
</protein>
<evidence type="ECO:0000256" key="2">
    <source>
        <dbReference type="ARBA" id="ARBA00024438"/>
    </source>
</evidence>
<keyword evidence="3" id="KW-1133">Transmembrane helix</keyword>
<comment type="similarity">
    <text evidence="1">Belongs to the zinc-associated anti-sigma factor (ZAS) superfamily. Anti-sigma-W factor family.</text>
</comment>
<dbReference type="Gene3D" id="1.10.10.1320">
    <property type="entry name" value="Anti-sigma factor, zinc-finger domain"/>
    <property type="match status" value="1"/>
</dbReference>
<keyword evidence="3" id="KW-0812">Transmembrane</keyword>
<evidence type="ECO:0000313" key="5">
    <source>
        <dbReference type="EMBL" id="GLO64420.1"/>
    </source>
</evidence>
<dbReference type="EMBL" id="BSKO01000001">
    <property type="protein sequence ID" value="GLO64420.1"/>
    <property type="molecule type" value="Genomic_DNA"/>
</dbReference>
<name>A0ABQ5TH05_9BACI</name>
<accession>A0ABQ5TH05</accession>
<feature type="transmembrane region" description="Helical" evidence="3">
    <location>
        <begin position="89"/>
        <end position="108"/>
    </location>
</feature>
<sequence length="213" mass="24059">MSCNKDYLNLMHIYLDGDISREDESRLRRHLEDCESCQKHFHELNRTITLMCSAERVEAPEGFTENVMENLPSEKKTVKYRRWFKLHPMWTAAAIFLVLMAGGMISTWTQSTDQLVVSAQNELIVEGDTVIVPAGVTVPGDVLVKNGDLLLLGTVDGDVTIFNGKILDNDAEMNGEGLMASVGGVNGELETIDRMFEWIWYNIKNFFKGVFSF</sequence>
<dbReference type="RefSeq" id="WP_077596805.1">
    <property type="nucleotide sequence ID" value="NZ_BSKO01000001.1"/>
</dbReference>
<organism evidence="5 6">
    <name type="scientific">Oceanobacillus kimchii</name>
    <dbReference type="NCBI Taxonomy" id="746691"/>
    <lineage>
        <taxon>Bacteria</taxon>
        <taxon>Bacillati</taxon>
        <taxon>Bacillota</taxon>
        <taxon>Bacilli</taxon>
        <taxon>Bacillales</taxon>
        <taxon>Bacillaceae</taxon>
        <taxon>Oceanobacillus</taxon>
    </lineage>
</organism>
<keyword evidence="3" id="KW-0472">Membrane</keyword>